<name>A0A6N2W6U4_CLOIN</name>
<feature type="domain" description="eCIS core" evidence="1">
    <location>
        <begin position="15"/>
        <end position="80"/>
    </location>
</feature>
<accession>A0A6N2W6U4</accession>
<protein>
    <recommendedName>
        <fullName evidence="1">eCIS core domain-containing protein</fullName>
    </recommendedName>
</protein>
<dbReference type="Pfam" id="PF13699">
    <property type="entry name" value="eCIS_core"/>
    <property type="match status" value="1"/>
</dbReference>
<dbReference type="InterPro" id="IPR025295">
    <property type="entry name" value="eCIS_core_dom"/>
</dbReference>
<proteinExistence type="predicted"/>
<sequence>MIYLKKEMPEKITAIPAYLKSQAERKSGCDLSNVKVHYNSTKPADYQAVGIAQKNTIHLAPFHESKIKHEVVHIVQQKQNTFPVCQQRGSVVSDSRLEQEANQFIIHNTSDTVQKDVVQRFVVIHGKTYNDYTMLDEIHQALIGYTYRNGLPPATKRMCDYFKSRVYSTFDYGSFPSMRAFFANMFIPSYTPLLLAPVNCYQGNTAGVIINMSGYRATDNTSADTAGAAAGYTKAMANAAVPGVTYEWHHGLYNMAANQCQMILVEKNYHSTTNHIGACFYWSQHNGCDYR</sequence>
<organism evidence="2">
    <name type="scientific">Clostridium innocuum</name>
    <dbReference type="NCBI Taxonomy" id="1522"/>
    <lineage>
        <taxon>Bacteria</taxon>
        <taxon>Bacillati</taxon>
        <taxon>Bacillota</taxon>
        <taxon>Clostridia</taxon>
        <taxon>Eubacteriales</taxon>
        <taxon>Clostridiaceae</taxon>
        <taxon>Clostridium</taxon>
    </lineage>
</organism>
<reference evidence="2" key="1">
    <citation type="submission" date="2019-11" db="EMBL/GenBank/DDBJ databases">
        <authorList>
            <person name="Feng L."/>
        </authorList>
    </citation>
    <scope>NUCLEOTIDE SEQUENCE</scope>
    <source>
        <strain evidence="2">CinnocuumLFYP12</strain>
    </source>
</reference>
<dbReference type="EMBL" id="CACRTE010000033">
    <property type="protein sequence ID" value="VYT36641.1"/>
    <property type="molecule type" value="Genomic_DNA"/>
</dbReference>
<gene>
    <name evidence="2" type="ORF">CILFYP12_02857</name>
</gene>
<dbReference type="AlphaFoldDB" id="A0A6N2W6U4"/>
<evidence type="ECO:0000259" key="1">
    <source>
        <dbReference type="Pfam" id="PF13699"/>
    </source>
</evidence>
<evidence type="ECO:0000313" key="2">
    <source>
        <dbReference type="EMBL" id="VYT36641.1"/>
    </source>
</evidence>